<dbReference type="FunCoup" id="A0A1D2VEP2">
    <property type="interactions" value="23"/>
</dbReference>
<feature type="transmembrane region" description="Helical" evidence="11">
    <location>
        <begin position="653"/>
        <end position="676"/>
    </location>
</feature>
<dbReference type="GO" id="GO:0043332">
    <property type="term" value="C:mating projection tip"/>
    <property type="evidence" value="ECO:0007669"/>
    <property type="project" value="UniProtKB-UniRule"/>
</dbReference>
<dbReference type="PANTHER" id="PTHR31030:SF1">
    <property type="entry name" value="PLASMA MEMBRANE FUSION PROTEIN PRM1"/>
    <property type="match status" value="1"/>
</dbReference>
<name>A0A1D2VEP2_9ASCO</name>
<evidence type="ECO:0000256" key="11">
    <source>
        <dbReference type="RuleBase" id="RU366035"/>
    </source>
</evidence>
<feature type="transmembrane region" description="Helical" evidence="11">
    <location>
        <begin position="348"/>
        <end position="366"/>
    </location>
</feature>
<comment type="caution">
    <text evidence="11">Lacks conserved residue(s) required for the propagation of feature annotation.</text>
</comment>
<gene>
    <name evidence="12" type="ORF">ASCRUDRAFT_76670</name>
</gene>
<comment type="similarity">
    <text evidence="3 11">Belongs to the PRM1 family.</text>
</comment>
<comment type="function">
    <text evidence="1 11">Involved in cell fusion during mating by stabilizing the plasma membrane fusion event.</text>
</comment>
<keyword evidence="6 11" id="KW-0812">Transmembrane</keyword>
<evidence type="ECO:0000256" key="2">
    <source>
        <dbReference type="ARBA" id="ARBA00004651"/>
    </source>
</evidence>
<feature type="transmembrane region" description="Helical" evidence="11">
    <location>
        <begin position="448"/>
        <end position="469"/>
    </location>
</feature>
<keyword evidence="7 11" id="KW-0184">Conjugation</keyword>
<dbReference type="EMBL" id="KV454483">
    <property type="protein sequence ID" value="ODV60168.1"/>
    <property type="molecule type" value="Genomic_DNA"/>
</dbReference>
<comment type="subcellular location">
    <subcellularLocation>
        <location evidence="2 11">Cell membrane</location>
        <topology evidence="2 11">Multi-pass membrane protein</topology>
    </subcellularLocation>
</comment>
<keyword evidence="10" id="KW-0325">Glycoprotein</keyword>
<evidence type="ECO:0000256" key="5">
    <source>
        <dbReference type="ARBA" id="ARBA00022475"/>
    </source>
</evidence>
<keyword evidence="9 11" id="KW-0472">Membrane</keyword>
<evidence type="ECO:0000256" key="7">
    <source>
        <dbReference type="ARBA" id="ARBA00022971"/>
    </source>
</evidence>
<keyword evidence="8 11" id="KW-1133">Transmembrane helix</keyword>
<feature type="transmembrane region" description="Helical" evidence="11">
    <location>
        <begin position="159"/>
        <end position="179"/>
    </location>
</feature>
<proteinExistence type="inferred from homology"/>
<evidence type="ECO:0000256" key="10">
    <source>
        <dbReference type="ARBA" id="ARBA00023180"/>
    </source>
</evidence>
<dbReference type="GeneID" id="30967208"/>
<evidence type="ECO:0000256" key="3">
    <source>
        <dbReference type="ARBA" id="ARBA00010780"/>
    </source>
</evidence>
<dbReference type="Proteomes" id="UP000095038">
    <property type="component" value="Unassembled WGS sequence"/>
</dbReference>
<evidence type="ECO:0000313" key="13">
    <source>
        <dbReference type="Proteomes" id="UP000095038"/>
    </source>
</evidence>
<dbReference type="OrthoDB" id="5356111at2759"/>
<organism evidence="12 13">
    <name type="scientific">Ascoidea rubescens DSM 1968</name>
    <dbReference type="NCBI Taxonomy" id="1344418"/>
    <lineage>
        <taxon>Eukaryota</taxon>
        <taxon>Fungi</taxon>
        <taxon>Dikarya</taxon>
        <taxon>Ascomycota</taxon>
        <taxon>Saccharomycotina</taxon>
        <taxon>Saccharomycetes</taxon>
        <taxon>Ascoideaceae</taxon>
        <taxon>Ascoidea</taxon>
    </lineage>
</organism>
<evidence type="ECO:0000256" key="8">
    <source>
        <dbReference type="ARBA" id="ARBA00022989"/>
    </source>
</evidence>
<evidence type="ECO:0000313" key="12">
    <source>
        <dbReference type="EMBL" id="ODV60168.1"/>
    </source>
</evidence>
<dbReference type="InterPro" id="IPR026777">
    <property type="entry name" value="PRM1"/>
</dbReference>
<accession>A0A1D2VEP2</accession>
<dbReference type="InParanoid" id="A0A1D2VEP2"/>
<evidence type="ECO:0000256" key="1">
    <source>
        <dbReference type="ARBA" id="ARBA00002512"/>
    </source>
</evidence>
<feature type="transmembrane region" description="Helical" evidence="11">
    <location>
        <begin position="76"/>
        <end position="95"/>
    </location>
</feature>
<keyword evidence="13" id="KW-1185">Reference proteome</keyword>
<sequence>MSNPYITNTSNNTLTNDPNVFSDNFVIKDYYDLDHIKSNHFHKRNQFNNNYHCNPDYPKPYINLIDRLSQLWLNKYTLFLILMAIKIFLFQKAILSSLSTAELFTQQSCQWMENTATTLASLPHYMGKTANTLLLKGINEINDAIISSTKLLLSATENIIIFVISLLVGTYACLLTTAVDTSIDIATNISATVIDFVNDTIIDAADGINDSLEDLSSVMNKIADAGESIIDLLTGNNDAQDGADSINNISLKISSLENIKIPSSVDDALSELADIVPDFDTLKNKTETAIKIPFEYLKSQLSNKTVFDSSGDTLTVPELKKVQFCSGSTEIEDFYNDLSSSIEKTSKIIFILLIIFAVLILIPLAYQEILGWKRIQRMTSEISSLNERRLDELTMKRNIYEVINNNYNTVPVVFSNLVNYMLFKLFNISEKTQLKIKWMIMYITSQRAFFIFMLGITGIITVIFQYIILSVLKSGINGLTDIFKDLISAMTSEINNSAIEWTSSTNTYLTQREDSINENLFGVVHDATGSVNDIIFNFLDDMNERLADIFNDTFFYKPVQAIVGCMIEDKLIAISKGLTWVYNNTEVSFSRVNETYLTDVILYNDTSSSASSLLKRSTNDFSVTTLVEGSENSIKKVLRSLFRQYKKATNTELYISIALISIWLFQLVAGLILLVIKKQFKLNDKHDFELPETYYKADED</sequence>
<keyword evidence="5 11" id="KW-1003">Cell membrane</keyword>
<protein>
    <recommendedName>
        <fullName evidence="4 11">Plasma membrane fusion protein PRM1</fullName>
    </recommendedName>
</protein>
<evidence type="ECO:0000256" key="4">
    <source>
        <dbReference type="ARBA" id="ARBA00017621"/>
    </source>
</evidence>
<feature type="transmembrane region" description="Helical" evidence="11">
    <location>
        <begin position="409"/>
        <end position="427"/>
    </location>
</feature>
<reference evidence="13" key="1">
    <citation type="submission" date="2016-05" db="EMBL/GenBank/DDBJ databases">
        <title>Comparative genomics of biotechnologically important yeasts.</title>
        <authorList>
            <consortium name="DOE Joint Genome Institute"/>
            <person name="Riley R."/>
            <person name="Haridas S."/>
            <person name="Wolfe K.H."/>
            <person name="Lopes M.R."/>
            <person name="Hittinger C.T."/>
            <person name="Goker M."/>
            <person name="Salamov A."/>
            <person name="Wisecaver J."/>
            <person name="Long T.M."/>
            <person name="Aerts A.L."/>
            <person name="Barry K."/>
            <person name="Choi C."/>
            <person name="Clum A."/>
            <person name="Coughlan A.Y."/>
            <person name="Deshpande S."/>
            <person name="Douglass A.P."/>
            <person name="Hanson S.J."/>
            <person name="Klenk H.-P."/>
            <person name="Labutti K."/>
            <person name="Lapidus A."/>
            <person name="Lindquist E."/>
            <person name="Lipzen A."/>
            <person name="Meier-Kolthoff J.P."/>
            <person name="Ohm R.A."/>
            <person name="Otillar R.P."/>
            <person name="Pangilinan J."/>
            <person name="Peng Y."/>
            <person name="Rokas A."/>
            <person name="Rosa C.A."/>
            <person name="Scheuner C."/>
            <person name="Sibirny A.A."/>
            <person name="Slot J.C."/>
            <person name="Stielow J.B."/>
            <person name="Sun H."/>
            <person name="Kurtzman C.P."/>
            <person name="Blackwell M."/>
            <person name="Grigoriev I.V."/>
            <person name="Jeffries T.W."/>
        </authorList>
    </citation>
    <scope>NUCLEOTIDE SEQUENCE [LARGE SCALE GENOMIC DNA]</scope>
    <source>
        <strain evidence="13">DSM 1968</strain>
    </source>
</reference>
<dbReference type="RefSeq" id="XP_020046475.1">
    <property type="nucleotide sequence ID" value="XM_020193572.1"/>
</dbReference>
<dbReference type="PANTHER" id="PTHR31030">
    <property type="entry name" value="PLASMA MEMBRANE FUSION PROTEIN PRM1"/>
    <property type="match status" value="1"/>
</dbReference>
<evidence type="ECO:0000256" key="6">
    <source>
        <dbReference type="ARBA" id="ARBA00022692"/>
    </source>
</evidence>
<evidence type="ECO:0000256" key="9">
    <source>
        <dbReference type="ARBA" id="ARBA00023136"/>
    </source>
</evidence>
<dbReference type="GO" id="GO:0005886">
    <property type="term" value="C:plasma membrane"/>
    <property type="evidence" value="ECO:0007669"/>
    <property type="project" value="UniProtKB-SubCell"/>
</dbReference>
<dbReference type="AlphaFoldDB" id="A0A1D2VEP2"/>
<dbReference type="GO" id="GO:0032220">
    <property type="term" value="P:plasma membrane fusion involved in cytogamy"/>
    <property type="evidence" value="ECO:0007669"/>
    <property type="project" value="TreeGrafter"/>
</dbReference>
<dbReference type="STRING" id="1344418.A0A1D2VEP2"/>